<dbReference type="RefSeq" id="WP_114350126.1">
    <property type="nucleotide sequence ID" value="NZ_QPJL01000018.1"/>
</dbReference>
<protein>
    <recommendedName>
        <fullName evidence="5">Plasmid recombination enzyme</fullName>
    </recommendedName>
</protein>
<evidence type="ECO:0000256" key="2">
    <source>
        <dbReference type="SAM" id="MobiDB-lite"/>
    </source>
</evidence>
<reference evidence="3 4" key="1">
    <citation type="submission" date="2018-07" db="EMBL/GenBank/DDBJ databases">
        <title>Genomic Encyclopedia of Type Strains, Phase III (KMG-III): the genomes of soil and plant-associated and newly described type strains.</title>
        <authorList>
            <person name="Whitman W."/>
        </authorList>
    </citation>
    <scope>NUCLEOTIDE SEQUENCE [LARGE SCALE GENOMIC DNA]</scope>
    <source>
        <strain evidence="3 4">CECT 8525</strain>
    </source>
</reference>
<comment type="caution">
    <text evidence="3">The sequence shown here is derived from an EMBL/GenBank/DDBJ whole genome shotgun (WGS) entry which is preliminary data.</text>
</comment>
<dbReference type="Gene3D" id="3.30.930.30">
    <property type="match status" value="1"/>
</dbReference>
<feature type="region of interest" description="Disordered" evidence="2">
    <location>
        <begin position="198"/>
        <end position="226"/>
    </location>
</feature>
<evidence type="ECO:0000313" key="4">
    <source>
        <dbReference type="Proteomes" id="UP000253345"/>
    </source>
</evidence>
<name>A0A368YKK0_9RHOB</name>
<dbReference type="OrthoDB" id="6183171at2"/>
<dbReference type="AlphaFoldDB" id="A0A368YKK0"/>
<feature type="coiled-coil region" evidence="1">
    <location>
        <begin position="389"/>
        <end position="441"/>
    </location>
</feature>
<dbReference type="EMBL" id="QPJL01000018">
    <property type="protein sequence ID" value="RCW80685.1"/>
    <property type="molecule type" value="Genomic_DNA"/>
</dbReference>
<sequence>MAFQFVHIETYAEQPKAVKGAPDQFNSAEQVLGEAAREGHFSQHVENPQEAIQLMYAGSISLADLREKRAALLAGIRETVTSANGKTYTRRLRADAATLYTEIHSHPMTPQEMRADPDNKYQIADWAARIVRDFTARMPDGIDWTVVLHLDESHVHIHILAINTPDPKLDANKLHVGKCAAARWRDCNDSDVIAPLPKPELIPRPLKPRKERPSKNRQTQAKRDARHAEAVVAWEESCLPIDAENTDRISQWETANTEHIKAARQLRGKSGVQRAFNDEMKAFQDRYYEAVGKYCSLLRVGPHLARKSTKAYAADKAQAKHIAETLAESERTKEQLLEQRKGLERQQAELSQIHHQQKIRQESLQAREERLIADQTELARREDMIRKKVKVARQDVERERSEIAAAQHEKEQQLAGQAAALKKKEHELVQTAIALKNQRKEFDDAVEAMDEVLTAVESGETTVDGGKLNFQRMPAFLHGMRNIAPEQRSPIQKLVGRFINVINRVQQGIDAMRFGRGADNDSQSPGL</sequence>
<keyword evidence="1" id="KW-0175">Coiled coil</keyword>
<accession>A0A368YKK0</accession>
<keyword evidence="4" id="KW-1185">Reference proteome</keyword>
<organism evidence="3 4">
    <name type="scientific">Paracoccus lutimaris</name>
    <dbReference type="NCBI Taxonomy" id="1490030"/>
    <lineage>
        <taxon>Bacteria</taxon>
        <taxon>Pseudomonadati</taxon>
        <taxon>Pseudomonadota</taxon>
        <taxon>Alphaproteobacteria</taxon>
        <taxon>Rhodobacterales</taxon>
        <taxon>Paracoccaceae</taxon>
        <taxon>Paracoccus</taxon>
    </lineage>
</organism>
<gene>
    <name evidence="3" type="ORF">DFP89_1182</name>
</gene>
<evidence type="ECO:0000313" key="3">
    <source>
        <dbReference type="EMBL" id="RCW80685.1"/>
    </source>
</evidence>
<dbReference type="Proteomes" id="UP000253345">
    <property type="component" value="Unassembled WGS sequence"/>
</dbReference>
<evidence type="ECO:0000256" key="1">
    <source>
        <dbReference type="SAM" id="Coils"/>
    </source>
</evidence>
<proteinExistence type="predicted"/>
<evidence type="ECO:0008006" key="5">
    <source>
        <dbReference type="Google" id="ProtNLM"/>
    </source>
</evidence>
<feature type="coiled-coil region" evidence="1">
    <location>
        <begin position="319"/>
        <end position="353"/>
    </location>
</feature>